<dbReference type="Pfam" id="PF01261">
    <property type="entry name" value="AP_endonuc_2"/>
    <property type="match status" value="1"/>
</dbReference>
<protein>
    <submittedName>
        <fullName evidence="2">Sugar phosphate isomerase/epimerase family protein</fullName>
    </submittedName>
</protein>
<evidence type="ECO:0000259" key="1">
    <source>
        <dbReference type="Pfam" id="PF01261"/>
    </source>
</evidence>
<evidence type="ECO:0000313" key="2">
    <source>
        <dbReference type="EMBL" id="MFC5004165.1"/>
    </source>
</evidence>
<accession>A0ABV9W9K3</accession>
<proteinExistence type="predicted"/>
<dbReference type="SUPFAM" id="SSF51658">
    <property type="entry name" value="Xylose isomerase-like"/>
    <property type="match status" value="1"/>
</dbReference>
<dbReference type="InterPro" id="IPR050312">
    <property type="entry name" value="IolE/XylAMocC-like"/>
</dbReference>
<dbReference type="InterPro" id="IPR013022">
    <property type="entry name" value="Xyl_isomerase-like_TIM-brl"/>
</dbReference>
<dbReference type="InterPro" id="IPR036237">
    <property type="entry name" value="Xyl_isomerase-like_sf"/>
</dbReference>
<feature type="domain" description="Xylose isomerase-like TIM barrel" evidence="1">
    <location>
        <begin position="20"/>
        <end position="251"/>
    </location>
</feature>
<keyword evidence="2" id="KW-0413">Isomerase</keyword>
<dbReference type="EMBL" id="JBHSIU010000055">
    <property type="protein sequence ID" value="MFC5004165.1"/>
    <property type="molecule type" value="Genomic_DNA"/>
</dbReference>
<dbReference type="Gene3D" id="3.20.20.150">
    <property type="entry name" value="Divalent-metal-dependent TIM barrel enzymes"/>
    <property type="match status" value="1"/>
</dbReference>
<keyword evidence="3" id="KW-1185">Reference proteome</keyword>
<reference evidence="3" key="1">
    <citation type="journal article" date="2019" name="Int. J. Syst. Evol. Microbiol.">
        <title>The Global Catalogue of Microorganisms (GCM) 10K type strain sequencing project: providing services to taxonomists for standard genome sequencing and annotation.</title>
        <authorList>
            <consortium name="The Broad Institute Genomics Platform"/>
            <consortium name="The Broad Institute Genome Sequencing Center for Infectious Disease"/>
            <person name="Wu L."/>
            <person name="Ma J."/>
        </authorList>
    </citation>
    <scope>NUCLEOTIDE SEQUENCE [LARGE SCALE GENOMIC DNA]</scope>
    <source>
        <strain evidence="3">CGMCC 4.7152</strain>
    </source>
</reference>
<dbReference type="RefSeq" id="WP_380123790.1">
    <property type="nucleotide sequence ID" value="NZ_JBHSIU010000055.1"/>
</dbReference>
<sequence length="256" mass="27144">MAFSTLGCPGTPLSEVAALALRTGWHGLELRSAPDEPVHIGLSATGRQAAVETLGGLATLCIASYVKVASGQVSDEQCVSDLLAEAGLAADLGARAVRVFPGGDDGHGDARAIARLRAVAPRLPGGVEIWLETHDSHPRGEDVVRVLSQVRDPRVRAIWDVRHPWAAGESVADTAKALAPWLAHVQLKDSAAADRTPLLLGTGAVPLLEILQVLRTNGYDGWYSLEWERKWHPGIVPLADALLAGRDWLAAHEADA</sequence>
<comment type="caution">
    <text evidence="2">The sequence shown here is derived from an EMBL/GenBank/DDBJ whole genome shotgun (WGS) entry which is preliminary data.</text>
</comment>
<dbReference type="Proteomes" id="UP001595912">
    <property type="component" value="Unassembled WGS sequence"/>
</dbReference>
<name>A0ABV9W9K3_9ACTN</name>
<dbReference type="PANTHER" id="PTHR12110:SF53">
    <property type="entry name" value="BLR5974 PROTEIN"/>
    <property type="match status" value="1"/>
</dbReference>
<evidence type="ECO:0000313" key="3">
    <source>
        <dbReference type="Proteomes" id="UP001595912"/>
    </source>
</evidence>
<dbReference type="GO" id="GO:0016853">
    <property type="term" value="F:isomerase activity"/>
    <property type="evidence" value="ECO:0007669"/>
    <property type="project" value="UniProtKB-KW"/>
</dbReference>
<gene>
    <name evidence="2" type="ORF">ACFPIJ_40865</name>
</gene>
<organism evidence="2 3">
    <name type="scientific">Dactylosporangium cerinum</name>
    <dbReference type="NCBI Taxonomy" id="1434730"/>
    <lineage>
        <taxon>Bacteria</taxon>
        <taxon>Bacillati</taxon>
        <taxon>Actinomycetota</taxon>
        <taxon>Actinomycetes</taxon>
        <taxon>Micromonosporales</taxon>
        <taxon>Micromonosporaceae</taxon>
        <taxon>Dactylosporangium</taxon>
    </lineage>
</organism>
<dbReference type="PANTHER" id="PTHR12110">
    <property type="entry name" value="HYDROXYPYRUVATE ISOMERASE"/>
    <property type="match status" value="1"/>
</dbReference>